<dbReference type="SMART" id="SM00982">
    <property type="entry name" value="TRCF"/>
    <property type="match status" value="1"/>
</dbReference>
<feature type="domain" description="Helicase ATP-binding" evidence="8">
    <location>
        <begin position="76"/>
        <end position="237"/>
    </location>
</feature>
<evidence type="ECO:0000259" key="8">
    <source>
        <dbReference type="PROSITE" id="PS51192"/>
    </source>
</evidence>
<evidence type="ECO:0000313" key="10">
    <source>
        <dbReference type="EMBL" id="EKE27620.1"/>
    </source>
</evidence>
<dbReference type="GO" id="GO:0003678">
    <property type="term" value="F:DNA helicase activity"/>
    <property type="evidence" value="ECO:0007669"/>
    <property type="project" value="TreeGrafter"/>
</dbReference>
<feature type="domain" description="Helicase C-terminal" evidence="9">
    <location>
        <begin position="258"/>
        <end position="412"/>
    </location>
</feature>
<dbReference type="SUPFAM" id="SSF143517">
    <property type="entry name" value="TRCF domain-like"/>
    <property type="match status" value="1"/>
</dbReference>
<evidence type="ECO:0000256" key="4">
    <source>
        <dbReference type="ARBA" id="ARBA00022806"/>
    </source>
</evidence>
<dbReference type="GO" id="GO:0005524">
    <property type="term" value="F:ATP binding"/>
    <property type="evidence" value="ECO:0007669"/>
    <property type="project" value="UniProtKB-KW"/>
</dbReference>
<dbReference type="PROSITE" id="PS51194">
    <property type="entry name" value="HELICASE_CTER"/>
    <property type="match status" value="1"/>
</dbReference>
<dbReference type="GO" id="GO:0016787">
    <property type="term" value="F:hydrolase activity"/>
    <property type="evidence" value="ECO:0007669"/>
    <property type="project" value="UniProtKB-KW"/>
</dbReference>
<keyword evidence="4" id="KW-0347">Helicase</keyword>
<dbReference type="InterPro" id="IPR027417">
    <property type="entry name" value="P-loop_NTPase"/>
</dbReference>
<reference evidence="10" key="1">
    <citation type="journal article" date="2012" name="Science">
        <title>Fermentation, hydrogen, and sulfur metabolism in multiple uncultivated bacterial phyla.</title>
        <authorList>
            <person name="Wrighton K.C."/>
            <person name="Thomas B.C."/>
            <person name="Sharon I."/>
            <person name="Miller C.S."/>
            <person name="Castelle C.J."/>
            <person name="VerBerkmoes N.C."/>
            <person name="Wilkins M.J."/>
            <person name="Hettich R.L."/>
            <person name="Lipton M.S."/>
            <person name="Williams K.H."/>
            <person name="Long P.E."/>
            <person name="Banfield J.F."/>
        </authorList>
    </citation>
    <scope>NUCLEOTIDE SEQUENCE [LARGE SCALE GENOMIC DNA]</scope>
</reference>
<dbReference type="Pfam" id="PF00270">
    <property type="entry name" value="DEAD"/>
    <property type="match status" value="1"/>
</dbReference>
<keyword evidence="3" id="KW-0378">Hydrolase</keyword>
<dbReference type="InterPro" id="IPR005118">
    <property type="entry name" value="TRCF_C"/>
</dbReference>
<keyword evidence="2" id="KW-0227">DNA damage</keyword>
<proteinExistence type="predicted"/>
<keyword evidence="5" id="KW-0067">ATP-binding</keyword>
<evidence type="ECO:0000259" key="9">
    <source>
        <dbReference type="PROSITE" id="PS51194"/>
    </source>
</evidence>
<dbReference type="InterPro" id="IPR001650">
    <property type="entry name" value="Helicase_C-like"/>
</dbReference>
<dbReference type="InterPro" id="IPR014001">
    <property type="entry name" value="Helicase_ATP-bd"/>
</dbReference>
<organism evidence="10">
    <name type="scientific">uncultured bacterium</name>
    <name type="common">gcode 4</name>
    <dbReference type="NCBI Taxonomy" id="1234023"/>
    <lineage>
        <taxon>Bacteria</taxon>
        <taxon>environmental samples</taxon>
    </lineage>
</organism>
<keyword evidence="7" id="KW-0234">DNA repair</keyword>
<evidence type="ECO:0000256" key="2">
    <source>
        <dbReference type="ARBA" id="ARBA00022763"/>
    </source>
</evidence>
<comment type="caution">
    <text evidence="10">The sequence shown here is derived from an EMBL/GenBank/DDBJ whole genome shotgun (WGS) entry which is preliminary data.</text>
</comment>
<dbReference type="Pfam" id="PF00271">
    <property type="entry name" value="Helicase_C"/>
    <property type="match status" value="1"/>
</dbReference>
<accession>K2GWC3</accession>
<evidence type="ECO:0000256" key="6">
    <source>
        <dbReference type="ARBA" id="ARBA00023125"/>
    </source>
</evidence>
<protein>
    <recommendedName>
        <fullName evidence="11">Transcription-repair coupling factor</fullName>
    </recommendedName>
</protein>
<keyword evidence="1" id="KW-0547">Nucleotide-binding</keyword>
<dbReference type="InterPro" id="IPR011545">
    <property type="entry name" value="DEAD/DEAH_box_helicase_dom"/>
</dbReference>
<dbReference type="PANTHER" id="PTHR47964">
    <property type="entry name" value="ATP-DEPENDENT DNA HELICASE HOMOLOG RECG, CHLOROPLASTIC"/>
    <property type="match status" value="1"/>
</dbReference>
<evidence type="ECO:0000256" key="1">
    <source>
        <dbReference type="ARBA" id="ARBA00022741"/>
    </source>
</evidence>
<dbReference type="SMART" id="SM00487">
    <property type="entry name" value="DEXDc"/>
    <property type="match status" value="1"/>
</dbReference>
<dbReference type="Gene3D" id="3.40.50.300">
    <property type="entry name" value="P-loop containing nucleotide triphosphate hydrolases"/>
    <property type="match status" value="2"/>
</dbReference>
<evidence type="ECO:0000256" key="3">
    <source>
        <dbReference type="ARBA" id="ARBA00022801"/>
    </source>
</evidence>
<dbReference type="InterPro" id="IPR037235">
    <property type="entry name" value="TRCF-like_C_D7"/>
</dbReference>
<evidence type="ECO:0000256" key="5">
    <source>
        <dbReference type="ARBA" id="ARBA00022840"/>
    </source>
</evidence>
<dbReference type="Gene3D" id="3.90.1150.50">
    <property type="entry name" value="Transcription-repair-coupling factor, D7 domain"/>
    <property type="match status" value="1"/>
</dbReference>
<dbReference type="PROSITE" id="PS51192">
    <property type="entry name" value="HELICASE_ATP_BIND_1"/>
    <property type="match status" value="1"/>
</dbReference>
<evidence type="ECO:0000256" key="7">
    <source>
        <dbReference type="ARBA" id="ARBA00023204"/>
    </source>
</evidence>
<dbReference type="EMBL" id="AMFJ01000460">
    <property type="protein sequence ID" value="EKE27620.1"/>
    <property type="molecule type" value="Genomic_DNA"/>
</dbReference>
<dbReference type="Pfam" id="PF03461">
    <property type="entry name" value="TRCF"/>
    <property type="match status" value="1"/>
</dbReference>
<dbReference type="AlphaFoldDB" id="K2GWC3"/>
<name>K2GWC3_9BACT</name>
<dbReference type="GO" id="GO:0003677">
    <property type="term" value="F:DNA binding"/>
    <property type="evidence" value="ECO:0007669"/>
    <property type="project" value="UniProtKB-KW"/>
</dbReference>
<dbReference type="GO" id="GO:0006281">
    <property type="term" value="P:DNA repair"/>
    <property type="evidence" value="ECO:0007669"/>
    <property type="project" value="UniProtKB-KW"/>
</dbReference>
<evidence type="ECO:0008006" key="11">
    <source>
        <dbReference type="Google" id="ProtNLM"/>
    </source>
</evidence>
<keyword evidence="6" id="KW-0238">DNA-binding</keyword>
<dbReference type="PANTHER" id="PTHR47964:SF1">
    <property type="entry name" value="ATP-DEPENDENT DNA HELICASE HOMOLOG RECG, CHLOROPLASTIC"/>
    <property type="match status" value="1"/>
</dbReference>
<dbReference type="SUPFAM" id="SSF52540">
    <property type="entry name" value="P-loop containing nucleoside triphosphate hydrolases"/>
    <property type="match status" value="1"/>
</dbReference>
<sequence>PKLSRLNSTEWQKIIKSTEAEVEKIAKELLEIYAKRAMVSWYSFFWDEKKESLFKSSFAYRYTLDQEGAIKEILADMELIKPMDRLLVWDVWFGKTEVAMNAIYRSFINGRQSAFISPLVILAYEHYDSLSKRFAEFWVRIEVMSRITTAKEEKSILERLKKWEIDCIIWTHRLLSEDVRFKNLWLVVIDEEHRFWVMDKEKLNRMRANIDILSLSATPIPRSLNFALNGIKDISIIATPPPRKQPIKTMVSKWNDEQIAQAIKKEFERWWQVLFIHNRVATIEHTKHYLEKLLGKKTRITITHGQMNWLEVENRIIGFKNQKYDILLSTTVIENGVNFFNANTIIIDDADTFWLWQLHQLRWRVGRWATEWYCYLVYRKENVADDAKKRLITIVNNTHLWAWFEIAMRDLEIRWAWDILWIKQSWKSKETWISLYLKLLEEKVEELKTWLKHVNLNCQIELNISYYISEDFFSSEADKLHFFRNIESIETLEDLDFAYKTFMEWNDKLPQEFENLFSLLKSRIMLSAYWVNSLKKVWQSYIFEFDKNTSVEKIREFLDVFDKWKDFALITVHKIKAETKLFKSDLDFLKTILKK</sequence>
<gene>
    <name evidence="10" type="ORF">ACD_3C00186G0002</name>
</gene>
<feature type="non-terminal residue" evidence="10">
    <location>
        <position position="1"/>
    </location>
</feature>
<dbReference type="SMART" id="SM00490">
    <property type="entry name" value="HELICc"/>
    <property type="match status" value="1"/>
</dbReference>
<dbReference type="InterPro" id="IPR047112">
    <property type="entry name" value="RecG/Mfd"/>
</dbReference>